<evidence type="ECO:0000256" key="8">
    <source>
        <dbReference type="ARBA" id="ARBA00023004"/>
    </source>
</evidence>
<evidence type="ECO:0000256" key="10">
    <source>
        <dbReference type="PIRSR" id="PIRSR604294-1"/>
    </source>
</evidence>
<dbReference type="EMBL" id="BCLY01000005">
    <property type="protein sequence ID" value="GAQ05538.1"/>
    <property type="molecule type" value="Genomic_DNA"/>
</dbReference>
<dbReference type="AlphaFoldDB" id="A0AAN4PG20"/>
<evidence type="ECO:0000313" key="13">
    <source>
        <dbReference type="EMBL" id="GAQ05538.1"/>
    </source>
</evidence>
<dbReference type="GO" id="GO:0016702">
    <property type="term" value="F:oxidoreductase activity, acting on single donors with incorporation of molecular oxygen, incorporation of two atoms of oxygen"/>
    <property type="evidence" value="ECO:0007669"/>
    <property type="project" value="InterPro"/>
</dbReference>
<feature type="transmembrane region" description="Helical" evidence="12">
    <location>
        <begin position="803"/>
        <end position="823"/>
    </location>
</feature>
<feature type="region of interest" description="Disordered" evidence="11">
    <location>
        <begin position="955"/>
        <end position="982"/>
    </location>
</feature>
<keyword evidence="6 10" id="KW-0479">Metal-binding</keyword>
<comment type="similarity">
    <text evidence="2">Belongs to the SLC43A transporter (TC 2.A.1.44) family.</text>
</comment>
<evidence type="ECO:0000256" key="9">
    <source>
        <dbReference type="ARBA" id="ARBA00023136"/>
    </source>
</evidence>
<comment type="subcellular location">
    <subcellularLocation>
        <location evidence="1">Membrane</location>
        <topology evidence="1">Multi-pass membrane protein</topology>
    </subcellularLocation>
</comment>
<feature type="transmembrane region" description="Helical" evidence="12">
    <location>
        <begin position="777"/>
        <end position="797"/>
    </location>
</feature>
<dbReference type="GO" id="GO:0046872">
    <property type="term" value="F:metal ion binding"/>
    <property type="evidence" value="ECO:0007669"/>
    <property type="project" value="UniProtKB-KW"/>
</dbReference>
<evidence type="ECO:0000256" key="6">
    <source>
        <dbReference type="ARBA" id="ARBA00022723"/>
    </source>
</evidence>
<feature type="region of interest" description="Disordered" evidence="11">
    <location>
        <begin position="571"/>
        <end position="600"/>
    </location>
</feature>
<sequence>MAADHDHRSPFMDWPNDAGFEATAECREAVELPVTGSIPWQVAGTLYRVGPGTYKVAGSKYQLSHWFDGFTHLHRFQLVAQPTGTCRVRYSSRRQVDRLVEEARKSGTLEGITFGQKRDPCASIFQKVKSFFRPSFNTKDPGLVNAGVTVHANIPGVPPHLKSSDPLAGVRQFHSLTTMTDANILKHVDPETLEPIGVTRQDVLHPELRGPLSCAHAALDPTTGDLFNYNLDLGRYATYRIFRTSAATGQTDILATISGPTVKPAYLHSFFLSADYVILCIWPCIFAAAGVKILWERNMVDAMRFDSNIQTRWYVVDRKHNRGVVAAFLSPAFFSFHTINAWQTDNGDGTVDIMCDIIQYPTDEMIRRGYYESMVSTGSDVEKYFGSEASRPSLVRYRLPSVPKDSRVELPTNDANIPQADVLLKIEGEGVGDLPTINPCFASKKTRYVYNVVNQGKSSFFDGIAKVDLETQKVLIWSHDRHTPGEAVFVPDGANAAEDAGYLLSIVLNGDTGTSYLLCLNARDMTEVGRADCAAAVGFGFHGTHYPLQFFSSESIDMSLNRVSYLESWGQTRPVSHQQPHQGQEDGDSDSVDGRNVDLPEGSIASSFQSTYTYRLNFNPYAGPGWTQPPDEVAPEDLASGPQSPTIKTQPKLPDESDRGGYDPQGSSLKLPDEDYPLETTGAFEVSSTRRICQVITAVIYCFLAAGVVFGFAALKPVLIREGVYRNRCSRDELSRNREVCYGQELRLNLMFTIAAVATNVSALPVGTILDKYGPRVCGIIGSICLTFGALLLSFAASLPFDAYIPGYFFLSLGGPFIFISSFQLSNTFPTRSGLILSMLTGAFDASSALFLVFRLANERSNGSFTTHRFFMVYLIVPAFILAAQLLIMPATSYKTAGELVQQAEAYIVDEANDRVDERISNRSEGERQRNDRRVHRQDVVSKIQDLLGESSINDVPGLDEFSRTTLPPPDEAQDRIVGKTPPRNTTAGGVWGALHGRSALQQIATPWFVLIMLFTVLQMLRINYFVASIRAQYDYLLSPALSKQLNSAFDVLLPLGGLLSVPFIGTILDNLKTQQVLLILASTATLIGILGCIPHSLPAGYANIALFVIYRPFYYTAVSDYAAKVFGFQTFGKVYGLIICLAGLGNFLQAGLDAVTFKLFARDPVPVNLVLTASTGMIGATLVGFVWWQAKRMDVARAQRIAGKSVVVDADADAGRAERTMVQSEQVSRTRPDSNAMDYAGVAARDWEREREREPLLSRGPQRMGAHGEASSYGISSGP</sequence>
<keyword evidence="5 12" id="KW-0812">Transmembrane</keyword>
<keyword evidence="8 10" id="KW-0408">Iron</keyword>
<feature type="transmembrane region" description="Helical" evidence="12">
    <location>
        <begin position="1170"/>
        <end position="1191"/>
    </location>
</feature>
<feature type="transmembrane region" description="Helical" evidence="12">
    <location>
        <begin position="1135"/>
        <end position="1158"/>
    </location>
</feature>
<dbReference type="Pfam" id="PF07690">
    <property type="entry name" value="MFS_1"/>
    <property type="match status" value="1"/>
</dbReference>
<dbReference type="Pfam" id="PF03055">
    <property type="entry name" value="RPE65"/>
    <property type="match status" value="1"/>
</dbReference>
<feature type="binding site" evidence="10">
    <location>
        <position position="216"/>
    </location>
    <ligand>
        <name>Fe cation</name>
        <dbReference type="ChEBI" id="CHEBI:24875"/>
        <note>catalytic</note>
    </ligand>
</feature>
<feature type="transmembrane region" description="Helical" evidence="12">
    <location>
        <begin position="835"/>
        <end position="857"/>
    </location>
</feature>
<feature type="compositionally biased region" description="Basic and acidic residues" evidence="11">
    <location>
        <begin position="1246"/>
        <end position="1257"/>
    </location>
</feature>
<evidence type="ECO:0000256" key="7">
    <source>
        <dbReference type="ARBA" id="ARBA00022989"/>
    </source>
</evidence>
<name>A0AAN4PG20_ASPLE</name>
<proteinExistence type="inferred from homology"/>
<accession>A0AAN4PG20</accession>
<feature type="binding site" evidence="10">
    <location>
        <position position="268"/>
    </location>
    <ligand>
        <name>Fe cation</name>
        <dbReference type="ChEBI" id="CHEBI:24875"/>
        <note>catalytic</note>
    </ligand>
</feature>
<comment type="similarity">
    <text evidence="3">Belongs to the carotenoid oxygenase family.</text>
</comment>
<feature type="region of interest" description="Disordered" evidence="11">
    <location>
        <begin position="625"/>
        <end position="674"/>
    </location>
</feature>
<evidence type="ECO:0000256" key="5">
    <source>
        <dbReference type="ARBA" id="ARBA00022692"/>
    </source>
</evidence>
<dbReference type="PANTHER" id="PTHR20772:SF2">
    <property type="entry name" value="PROTEIN FMP42"/>
    <property type="match status" value="1"/>
</dbReference>
<protein>
    <submittedName>
        <fullName evidence="13">Protein FMP42</fullName>
    </submittedName>
</protein>
<evidence type="ECO:0000256" key="12">
    <source>
        <dbReference type="SAM" id="Phobius"/>
    </source>
</evidence>
<feature type="transmembrane region" description="Helical" evidence="12">
    <location>
        <begin position="869"/>
        <end position="888"/>
    </location>
</feature>
<keyword evidence="9 12" id="KW-0472">Membrane</keyword>
<dbReference type="GO" id="GO:0022857">
    <property type="term" value="F:transmembrane transporter activity"/>
    <property type="evidence" value="ECO:0007669"/>
    <property type="project" value="InterPro"/>
</dbReference>
<evidence type="ECO:0000256" key="2">
    <source>
        <dbReference type="ARBA" id="ARBA00006595"/>
    </source>
</evidence>
<evidence type="ECO:0000256" key="11">
    <source>
        <dbReference type="SAM" id="MobiDB-lite"/>
    </source>
</evidence>
<dbReference type="InterPro" id="IPR004294">
    <property type="entry name" value="Carotenoid_Oase"/>
</dbReference>
<feature type="transmembrane region" description="Helical" evidence="12">
    <location>
        <begin position="695"/>
        <end position="715"/>
    </location>
</feature>
<organism evidence="13 14">
    <name type="scientific">Aspergillus lentulus</name>
    <dbReference type="NCBI Taxonomy" id="293939"/>
    <lineage>
        <taxon>Eukaryota</taxon>
        <taxon>Fungi</taxon>
        <taxon>Dikarya</taxon>
        <taxon>Ascomycota</taxon>
        <taxon>Pezizomycotina</taxon>
        <taxon>Eurotiomycetes</taxon>
        <taxon>Eurotiomycetidae</taxon>
        <taxon>Eurotiales</taxon>
        <taxon>Aspergillaceae</taxon>
        <taxon>Aspergillus</taxon>
        <taxon>Aspergillus subgen. Fumigati</taxon>
    </lineage>
</organism>
<evidence type="ECO:0000256" key="4">
    <source>
        <dbReference type="ARBA" id="ARBA00022448"/>
    </source>
</evidence>
<dbReference type="Proteomes" id="UP000051487">
    <property type="component" value="Unassembled WGS sequence"/>
</dbReference>
<dbReference type="GO" id="GO:0000329">
    <property type="term" value="C:fungal-type vacuole membrane"/>
    <property type="evidence" value="ECO:0007669"/>
    <property type="project" value="TreeGrafter"/>
</dbReference>
<gene>
    <name evidence="13" type="ORF">ALT_2859</name>
</gene>
<dbReference type="SUPFAM" id="SSF103473">
    <property type="entry name" value="MFS general substrate transporter"/>
    <property type="match status" value="1"/>
</dbReference>
<evidence type="ECO:0000256" key="3">
    <source>
        <dbReference type="ARBA" id="ARBA00006787"/>
    </source>
</evidence>
<feature type="binding site" evidence="10">
    <location>
        <position position="337"/>
    </location>
    <ligand>
        <name>Fe cation</name>
        <dbReference type="ChEBI" id="CHEBI:24875"/>
        <note>catalytic</note>
    </ligand>
</feature>
<keyword evidence="7 12" id="KW-1133">Transmembrane helix</keyword>
<feature type="transmembrane region" description="Helical" evidence="12">
    <location>
        <begin position="1008"/>
        <end position="1028"/>
    </location>
</feature>
<comment type="caution">
    <text evidence="13">The sequence shown here is derived from an EMBL/GenBank/DDBJ whole genome shotgun (WGS) entry which is preliminary data.</text>
</comment>
<evidence type="ECO:0000256" key="1">
    <source>
        <dbReference type="ARBA" id="ARBA00004141"/>
    </source>
</evidence>
<reference evidence="13 14" key="1">
    <citation type="submission" date="2015-11" db="EMBL/GenBank/DDBJ databases">
        <title>Aspergillus lentulus strain IFM 54703T.</title>
        <authorList>
            <person name="Kusuya Y."/>
            <person name="Sakai K."/>
            <person name="Kamei K."/>
            <person name="Takahashi H."/>
            <person name="Yaguchi T."/>
        </authorList>
    </citation>
    <scope>NUCLEOTIDE SEQUENCE [LARGE SCALE GENOMIC DNA]</scope>
    <source>
        <strain evidence="13 14">IFM 54703</strain>
    </source>
</reference>
<feature type="transmembrane region" description="Helical" evidence="12">
    <location>
        <begin position="1048"/>
        <end position="1065"/>
    </location>
</feature>
<feature type="binding site" evidence="10">
    <location>
        <position position="542"/>
    </location>
    <ligand>
        <name>Fe cation</name>
        <dbReference type="ChEBI" id="CHEBI:24875"/>
        <note>catalytic</note>
    </ligand>
</feature>
<feature type="compositionally biased region" description="Polar residues" evidence="11">
    <location>
        <begin position="571"/>
        <end position="582"/>
    </location>
</feature>
<comment type="cofactor">
    <cofactor evidence="10">
        <name>Fe(2+)</name>
        <dbReference type="ChEBI" id="CHEBI:29033"/>
    </cofactor>
    <text evidence="10">Binds 1 Fe(2+) ion per subunit.</text>
</comment>
<feature type="region of interest" description="Disordered" evidence="11">
    <location>
        <begin position="1239"/>
        <end position="1280"/>
    </location>
</feature>
<dbReference type="InterPro" id="IPR052599">
    <property type="entry name" value="SLC43A_AATransporter"/>
</dbReference>
<evidence type="ECO:0000313" key="14">
    <source>
        <dbReference type="Proteomes" id="UP000051487"/>
    </source>
</evidence>
<keyword evidence="4" id="KW-0813">Transport</keyword>
<feature type="transmembrane region" description="Helical" evidence="12">
    <location>
        <begin position="750"/>
        <end position="770"/>
    </location>
</feature>
<dbReference type="Gene3D" id="1.20.1250.20">
    <property type="entry name" value="MFS general substrate transporter like domains"/>
    <property type="match status" value="1"/>
</dbReference>
<dbReference type="PANTHER" id="PTHR20772">
    <property type="entry name" value="PROTEIN FMP42"/>
    <property type="match status" value="1"/>
</dbReference>
<dbReference type="InterPro" id="IPR036259">
    <property type="entry name" value="MFS_trans_sf"/>
</dbReference>
<dbReference type="InterPro" id="IPR011701">
    <property type="entry name" value="MFS"/>
</dbReference>